<keyword evidence="5" id="KW-1185">Reference proteome</keyword>
<dbReference type="EMBL" id="QGKL01000042">
    <property type="protein sequence ID" value="PWQ93745.1"/>
    <property type="molecule type" value="Genomic_DNA"/>
</dbReference>
<dbReference type="InterPro" id="IPR025924">
    <property type="entry name" value="YHYH_dom"/>
</dbReference>
<feature type="chain" id="PRO_5016271590" description="YHYH domain-containing protein" evidence="2">
    <location>
        <begin position="23"/>
        <end position="400"/>
    </location>
</feature>
<dbReference type="AlphaFoldDB" id="A0A317C521"/>
<protein>
    <recommendedName>
        <fullName evidence="3">YHYH domain-containing protein</fullName>
    </recommendedName>
</protein>
<dbReference type="OrthoDB" id="9796530at2"/>
<evidence type="ECO:0000256" key="1">
    <source>
        <dbReference type="SAM" id="MobiDB-lite"/>
    </source>
</evidence>
<dbReference type="RefSeq" id="WP_109825863.1">
    <property type="nucleotide sequence ID" value="NZ_QGKL01000042.1"/>
</dbReference>
<accession>A0A317C521</accession>
<evidence type="ECO:0000256" key="2">
    <source>
        <dbReference type="SAM" id="SignalP"/>
    </source>
</evidence>
<feature type="compositionally biased region" description="Polar residues" evidence="1">
    <location>
        <begin position="63"/>
        <end position="74"/>
    </location>
</feature>
<name>A0A317C521_9GAMM</name>
<gene>
    <name evidence="4" type="ORF">DKT75_19235</name>
</gene>
<evidence type="ECO:0000313" key="5">
    <source>
        <dbReference type="Proteomes" id="UP000245506"/>
    </source>
</evidence>
<reference evidence="4 5" key="1">
    <citation type="submission" date="2018-05" db="EMBL/GenBank/DDBJ databases">
        <title>Leucothrix arctica sp. nov., isolated from Arctic seawater.</title>
        <authorList>
            <person name="Choi A."/>
            <person name="Baek K."/>
        </authorList>
    </citation>
    <scope>NUCLEOTIDE SEQUENCE [LARGE SCALE GENOMIC DNA]</scope>
    <source>
        <strain evidence="4 5">IMCC9719</strain>
    </source>
</reference>
<organism evidence="4 5">
    <name type="scientific">Leucothrix arctica</name>
    <dbReference type="NCBI Taxonomy" id="1481894"/>
    <lineage>
        <taxon>Bacteria</taxon>
        <taxon>Pseudomonadati</taxon>
        <taxon>Pseudomonadota</taxon>
        <taxon>Gammaproteobacteria</taxon>
        <taxon>Thiotrichales</taxon>
        <taxon>Thiotrichaceae</taxon>
        <taxon>Leucothrix</taxon>
    </lineage>
</organism>
<comment type="caution">
    <text evidence="4">The sequence shown here is derived from an EMBL/GenBank/DDBJ whole genome shotgun (WGS) entry which is preliminary data.</text>
</comment>
<sequence>MNTIKKIILGSITLGIAGIASAETAPQRPQRQGPPPQAIEACNNKAVGTQCSFTARRGDVQGQCAQTPRGQTTCRPEGRQQGNRRGANGDNNARRQGGRDGNQQARRQNAGNGNQQGQRRPGRSHSILTSAPLKLIPSTAAPIAANKVSVTVSGAQRTITANGIAKHKTGAFPNGHNPHGIAEQKHVYSVPLNPQLAANKTDIRIGKVGIAVNGVLIEPATAEVYKEARDWRYEALSGAVPLGIDSNYAHVQPGGNYHYHGLPTDLMRSLGVHQSKHSPLIGWAADGFPIYALFGYKNAKNIGGGIQRESSSYRLKGTQRPGGNLPTGKPDGTFAQDYAYVAGAGTLDECNGKMTATPESPNGTYAYFITDTFPVIPRCLKGTPSSDFTRRVAVAGGARF</sequence>
<evidence type="ECO:0000313" key="4">
    <source>
        <dbReference type="EMBL" id="PWQ93745.1"/>
    </source>
</evidence>
<feature type="domain" description="YHYH" evidence="3">
    <location>
        <begin position="188"/>
        <end position="382"/>
    </location>
</feature>
<dbReference type="Pfam" id="PF14240">
    <property type="entry name" value="YHYH"/>
    <property type="match status" value="1"/>
</dbReference>
<feature type="region of interest" description="Disordered" evidence="1">
    <location>
        <begin position="58"/>
        <end position="125"/>
    </location>
</feature>
<feature type="compositionally biased region" description="Low complexity" evidence="1">
    <location>
        <begin position="79"/>
        <end position="119"/>
    </location>
</feature>
<dbReference type="Proteomes" id="UP000245506">
    <property type="component" value="Unassembled WGS sequence"/>
</dbReference>
<evidence type="ECO:0000259" key="3">
    <source>
        <dbReference type="Pfam" id="PF14240"/>
    </source>
</evidence>
<proteinExistence type="predicted"/>
<keyword evidence="2" id="KW-0732">Signal</keyword>
<feature type="signal peptide" evidence="2">
    <location>
        <begin position="1"/>
        <end position="22"/>
    </location>
</feature>